<name>A0A9N8J649_9FLAO</name>
<gene>
    <name evidence="1" type="ORF">FLAPXU55_04611</name>
</gene>
<evidence type="ECO:0000313" key="2">
    <source>
        <dbReference type="Proteomes" id="UP000533639"/>
    </source>
</evidence>
<dbReference type="Proteomes" id="UP000533639">
    <property type="component" value="Unassembled WGS sequence"/>
</dbReference>
<evidence type="ECO:0000313" key="1">
    <source>
        <dbReference type="EMBL" id="CAC9976883.1"/>
    </source>
</evidence>
<organism evidence="1 2">
    <name type="scientific">Flavobacterium panici</name>
    <dbReference type="NCBI Taxonomy" id="2654843"/>
    <lineage>
        <taxon>Bacteria</taxon>
        <taxon>Pseudomonadati</taxon>
        <taxon>Bacteroidota</taxon>
        <taxon>Flavobacteriia</taxon>
        <taxon>Flavobacteriales</taxon>
        <taxon>Flavobacteriaceae</taxon>
        <taxon>Flavobacterium</taxon>
    </lineage>
</organism>
<sequence length="131" mass="15292">MNLQFKLKDVLEVDLYYGFYEIFVVGGFDVRANPDFFVEILDLKTNDSILLREKSFKIRDYKNGKRAVKFFTFQITNKSKFKISVHNYEDLTVYHSMIGANPFSIFNLLDILGVAKRNPIPLENIEILLIS</sequence>
<proteinExistence type="predicted"/>
<keyword evidence="2" id="KW-1185">Reference proteome</keyword>
<comment type="caution">
    <text evidence="1">The sequence shown here is derived from an EMBL/GenBank/DDBJ whole genome shotgun (WGS) entry which is preliminary data.</text>
</comment>
<dbReference type="RefSeq" id="WP_180861634.1">
    <property type="nucleotide sequence ID" value="NZ_CAIJDE010000064.1"/>
</dbReference>
<reference evidence="1 2" key="1">
    <citation type="submission" date="2020-06" db="EMBL/GenBank/DDBJ databases">
        <authorList>
            <person name="Criscuolo A."/>
        </authorList>
    </citation>
    <scope>NUCLEOTIDE SEQUENCE [LARGE SCALE GENOMIC DNA]</scope>
    <source>
        <strain evidence="1">PXU-55</strain>
    </source>
</reference>
<accession>A0A9N8J649</accession>
<dbReference type="AlphaFoldDB" id="A0A9N8J649"/>
<protein>
    <submittedName>
        <fullName evidence="1">Uncharacterized protein</fullName>
    </submittedName>
</protein>
<dbReference type="EMBL" id="CAIJDE010000064">
    <property type="protein sequence ID" value="CAC9976883.1"/>
    <property type="molecule type" value="Genomic_DNA"/>
</dbReference>